<organism evidence="7 8">
    <name type="scientific">Labeo rohita</name>
    <name type="common">Indian major carp</name>
    <name type="synonym">Cyprinus rohita</name>
    <dbReference type="NCBI Taxonomy" id="84645"/>
    <lineage>
        <taxon>Eukaryota</taxon>
        <taxon>Metazoa</taxon>
        <taxon>Chordata</taxon>
        <taxon>Craniata</taxon>
        <taxon>Vertebrata</taxon>
        <taxon>Euteleostomi</taxon>
        <taxon>Actinopterygii</taxon>
        <taxon>Neopterygii</taxon>
        <taxon>Teleostei</taxon>
        <taxon>Ostariophysi</taxon>
        <taxon>Cypriniformes</taxon>
        <taxon>Cyprinidae</taxon>
        <taxon>Labeoninae</taxon>
        <taxon>Labeonini</taxon>
        <taxon>Labeo</taxon>
    </lineage>
</organism>
<evidence type="ECO:0000256" key="2">
    <source>
        <dbReference type="ARBA" id="ARBA00009817"/>
    </source>
</evidence>
<dbReference type="AlphaFoldDB" id="A0A498MDC8"/>
<dbReference type="GO" id="GO:0005737">
    <property type="term" value="C:cytoplasm"/>
    <property type="evidence" value="ECO:0007669"/>
    <property type="project" value="UniProtKB-SubCell"/>
</dbReference>
<evidence type="ECO:0000256" key="3">
    <source>
        <dbReference type="ARBA" id="ARBA00011245"/>
    </source>
</evidence>
<dbReference type="STRING" id="84645.A0A498MDC8"/>
<dbReference type="Pfam" id="PF04832">
    <property type="entry name" value="SOUL"/>
    <property type="match status" value="1"/>
</dbReference>
<dbReference type="SUPFAM" id="SSF55136">
    <property type="entry name" value="Probable bacterial effector-binding domain"/>
    <property type="match status" value="1"/>
</dbReference>
<gene>
    <name evidence="7" type="ORF">ROHU_025901</name>
</gene>
<proteinExistence type="inferred from homology"/>
<comment type="function">
    <text evidence="5">May bind free porphyrinogens that may be present in the cell and thus facilitate removal of these potentially toxic compound. Binds with a high affinity to one molecule of heme or porphyrins. It binds metalloporphyrins, free porphyrins and N-methylprotoporphyrin with similar affinities.</text>
</comment>
<comment type="subunit">
    <text evidence="3">Monomer.</text>
</comment>
<dbReference type="PANTHER" id="PTHR11220">
    <property type="entry name" value="HEME-BINDING PROTEIN-RELATED"/>
    <property type="match status" value="1"/>
</dbReference>
<dbReference type="InterPro" id="IPR006917">
    <property type="entry name" value="SOUL_heme-bd"/>
</dbReference>
<name>A0A498MDC8_LABRO</name>
<dbReference type="PANTHER" id="PTHR11220:SF22">
    <property type="entry name" value="HEME-BINDING PROTEIN 1"/>
    <property type="match status" value="1"/>
</dbReference>
<dbReference type="EMBL" id="QBIY01012683">
    <property type="protein sequence ID" value="RXN19188.1"/>
    <property type="molecule type" value="Genomic_DNA"/>
</dbReference>
<dbReference type="InterPro" id="IPR011256">
    <property type="entry name" value="Reg_factor_effector_dom_sf"/>
</dbReference>
<protein>
    <recommendedName>
        <fullName evidence="6">Heme-binding protein 1</fullName>
    </recommendedName>
</protein>
<dbReference type="FunFam" id="3.20.80.10:FF:000003">
    <property type="entry name" value="Heme-binding protein 1"/>
    <property type="match status" value="1"/>
</dbReference>
<evidence type="ECO:0000313" key="7">
    <source>
        <dbReference type="EMBL" id="RXN19188.1"/>
    </source>
</evidence>
<reference evidence="7 8" key="1">
    <citation type="submission" date="2018-03" db="EMBL/GenBank/DDBJ databases">
        <title>Draft genome sequence of Rohu Carp (Labeo rohita).</title>
        <authorList>
            <person name="Das P."/>
            <person name="Kushwaha B."/>
            <person name="Joshi C.G."/>
            <person name="Kumar D."/>
            <person name="Nagpure N.S."/>
            <person name="Sahoo L."/>
            <person name="Das S.P."/>
            <person name="Bit A."/>
            <person name="Patnaik S."/>
            <person name="Meher P.K."/>
            <person name="Jayasankar P."/>
            <person name="Koringa P.G."/>
            <person name="Patel N.V."/>
            <person name="Hinsu A.T."/>
            <person name="Kumar R."/>
            <person name="Pandey M."/>
            <person name="Agarwal S."/>
            <person name="Srivastava S."/>
            <person name="Singh M."/>
            <person name="Iquebal M.A."/>
            <person name="Jaiswal S."/>
            <person name="Angadi U.B."/>
            <person name="Kumar N."/>
            <person name="Raza M."/>
            <person name="Shah T.M."/>
            <person name="Rai A."/>
            <person name="Jena J.K."/>
        </authorList>
    </citation>
    <scope>NUCLEOTIDE SEQUENCE [LARGE SCALE GENOMIC DNA]</scope>
    <source>
        <strain evidence="7">DASCIFA01</strain>
        <tissue evidence="7">Testis</tissue>
    </source>
</reference>
<comment type="subcellular location">
    <subcellularLocation>
        <location evidence="1">Cytoplasm</location>
    </subcellularLocation>
</comment>
<evidence type="ECO:0000256" key="6">
    <source>
        <dbReference type="ARBA" id="ARBA00040755"/>
    </source>
</evidence>
<evidence type="ECO:0000256" key="1">
    <source>
        <dbReference type="ARBA" id="ARBA00004496"/>
    </source>
</evidence>
<dbReference type="Proteomes" id="UP000290572">
    <property type="component" value="Unassembled WGS sequence"/>
</dbReference>
<dbReference type="Gene3D" id="3.20.80.10">
    <property type="entry name" value="Regulatory factor, effector binding domain"/>
    <property type="match status" value="1"/>
</dbReference>
<sequence length="220" mass="24942">MAAVTCRGILKEIRIAKGSDYRNTLVYKYVLEQFKRNQARFEALDAASRLCALDSDGVSYEVRRYDACKYVCVSLEGRSFDQVSGDLQRKLLAYMSGDNEQGEVMNTPVPVIFTVFPRDDGSLNRRLVAALRIPSSFQISPPTPTDSSIRIEDRPGMTVYVLRFGGFPGESEYRAEASRLTCTLGDSAPFQRKQYLCCSYDPPIKPYGRRNELWFLQDEP</sequence>
<dbReference type="GO" id="GO:0020037">
    <property type="term" value="F:heme binding"/>
    <property type="evidence" value="ECO:0007669"/>
    <property type="project" value="TreeGrafter"/>
</dbReference>
<keyword evidence="4" id="KW-0963">Cytoplasm</keyword>
<evidence type="ECO:0000256" key="5">
    <source>
        <dbReference type="ARBA" id="ARBA00037673"/>
    </source>
</evidence>
<keyword evidence="8" id="KW-1185">Reference proteome</keyword>
<comment type="similarity">
    <text evidence="2">Belongs to the HEBP family.</text>
</comment>
<evidence type="ECO:0000313" key="8">
    <source>
        <dbReference type="Proteomes" id="UP000290572"/>
    </source>
</evidence>
<accession>A0A498MDC8</accession>
<comment type="caution">
    <text evidence="7">The sequence shown here is derived from an EMBL/GenBank/DDBJ whole genome shotgun (WGS) entry which is preliminary data.</text>
</comment>
<evidence type="ECO:0000256" key="4">
    <source>
        <dbReference type="ARBA" id="ARBA00022490"/>
    </source>
</evidence>